<dbReference type="GeneID" id="89519672"/>
<dbReference type="SUPFAM" id="SSF46689">
    <property type="entry name" value="Homeodomain-like"/>
    <property type="match status" value="2"/>
</dbReference>
<evidence type="ECO:0000256" key="2">
    <source>
        <dbReference type="ARBA" id="ARBA00023125"/>
    </source>
</evidence>
<dbReference type="Proteomes" id="UP000240382">
    <property type="component" value="Unassembled WGS sequence"/>
</dbReference>
<keyword evidence="7" id="KW-1185">Reference proteome</keyword>
<reference evidence="5 7" key="1">
    <citation type="submission" date="2018-03" db="EMBL/GenBank/DDBJ databases">
        <title>Whole Genome Sequencing of Escherichia coli isolates from wildlife.</title>
        <authorList>
            <person name="Whitehouse C.A."/>
            <person name="Lacher D.W."/>
            <person name="Mammel M.K."/>
            <person name="Barnaba T."/>
            <person name="Lorch J.M."/>
        </authorList>
    </citation>
    <scope>NUCLEOTIDE SEQUENCE [LARGE SCALE GENOMIC DNA]</scope>
    <source>
        <strain evidence="5 7">20507-2</strain>
    </source>
</reference>
<dbReference type="Gene3D" id="1.10.10.60">
    <property type="entry name" value="Homeodomain-like"/>
    <property type="match status" value="2"/>
</dbReference>
<sequence>MDALSRLLMLNAPQGTIDKNCLLGSDWQLPHAAGELSVIRWHALTQGAAKLEMPAGQTFTLHPGNVVLLPQNSAHRLSHVENESTCIVCGTLRLQRSARYFLTSLPEVLFLAPESHCVEFRWIREAIPFLQQESRSLMAGADALCSQICAVLFTLAVREWITQANTEKNILSLLLHPRLGSVMQQMLEMPGHNWTVESLASIAHMSRASFAQLFREVSGTTPLAVLTKLRLQIAAQMFSRETLPVVVIAESVGYASESSFHKAFVREFGCTPGEYRESVRQLQEVKHE</sequence>
<evidence type="ECO:0000256" key="3">
    <source>
        <dbReference type="ARBA" id="ARBA00023163"/>
    </source>
</evidence>
<keyword evidence="1" id="KW-0805">Transcription regulation</keyword>
<dbReference type="GO" id="GO:0043565">
    <property type="term" value="F:sequence-specific DNA binding"/>
    <property type="evidence" value="ECO:0007669"/>
    <property type="project" value="InterPro"/>
</dbReference>
<evidence type="ECO:0000259" key="4">
    <source>
        <dbReference type="PROSITE" id="PS01124"/>
    </source>
</evidence>
<reference evidence="6 8" key="2">
    <citation type="submission" date="2019-02" db="EMBL/GenBank/DDBJ databases">
        <title>Draft genome sequence of Escherichia albertii strain Mex-12/320a, isolated from an infant with diarrhea, harboring virulence genes associated with diarrheagenic strains of enteropathogenic E. coli.</title>
        <authorList>
            <person name="Maldonado-Puga S."/>
            <person name="Meza-Segura M."/>
            <person name="Zaidi M.B."/>
            <person name="Estrada-Garcia T."/>
        </authorList>
    </citation>
    <scope>NUCLEOTIDE SEQUENCE [LARGE SCALE GENOMIC DNA]</scope>
    <source>
        <strain evidence="6 8">Mex-12/320a</strain>
    </source>
</reference>
<dbReference type="InterPro" id="IPR009057">
    <property type="entry name" value="Homeodomain-like_sf"/>
</dbReference>
<dbReference type="InterPro" id="IPR032783">
    <property type="entry name" value="AraC_lig"/>
</dbReference>
<feature type="domain" description="HTH araC/xylS-type" evidence="4">
    <location>
        <begin position="177"/>
        <end position="278"/>
    </location>
</feature>
<dbReference type="InterPro" id="IPR050204">
    <property type="entry name" value="AraC_XylS_family_regulators"/>
</dbReference>
<dbReference type="Pfam" id="PF12833">
    <property type="entry name" value="HTH_18"/>
    <property type="match status" value="1"/>
</dbReference>
<protein>
    <submittedName>
        <fullName evidence="6">AraC family transcriptional regulator</fullName>
    </submittedName>
</protein>
<dbReference type="InterPro" id="IPR053531">
    <property type="entry name" value="RCS-HTH_transactivator"/>
</dbReference>
<dbReference type="PROSITE" id="PS01124">
    <property type="entry name" value="HTH_ARAC_FAMILY_2"/>
    <property type="match status" value="1"/>
</dbReference>
<dbReference type="PANTHER" id="PTHR46796">
    <property type="entry name" value="HTH-TYPE TRANSCRIPTIONAL ACTIVATOR RHAS-RELATED"/>
    <property type="match status" value="1"/>
</dbReference>
<dbReference type="RefSeq" id="WP_044714881.1">
    <property type="nucleotide sequence ID" value="NZ_AP014857.1"/>
</dbReference>
<evidence type="ECO:0000256" key="1">
    <source>
        <dbReference type="ARBA" id="ARBA00023015"/>
    </source>
</evidence>
<evidence type="ECO:0000313" key="5">
    <source>
        <dbReference type="EMBL" id="PSY39729.1"/>
    </source>
</evidence>
<comment type="caution">
    <text evidence="6">The sequence shown here is derived from an EMBL/GenBank/DDBJ whole genome shotgun (WGS) entry which is preliminary data.</text>
</comment>
<gene>
    <name evidence="5" type="ORF">C7B09_19655</name>
    <name evidence="6" type="ORF">EYS06_04395</name>
</gene>
<dbReference type="SMART" id="SM00342">
    <property type="entry name" value="HTH_ARAC"/>
    <property type="match status" value="1"/>
</dbReference>
<dbReference type="EMBL" id="SIZV01000004">
    <property type="protein sequence ID" value="TBR55352.1"/>
    <property type="molecule type" value="Genomic_DNA"/>
</dbReference>
<proteinExistence type="predicted"/>
<name>A0A2T3RM91_ESCAL</name>
<dbReference type="InterPro" id="IPR018060">
    <property type="entry name" value="HTH_AraC"/>
</dbReference>
<dbReference type="Pfam" id="PF12852">
    <property type="entry name" value="Cupin_6"/>
    <property type="match status" value="1"/>
</dbReference>
<dbReference type="AlphaFoldDB" id="A0A2T3RM91"/>
<dbReference type="EMBL" id="PYQT01000026">
    <property type="protein sequence ID" value="PSY39729.1"/>
    <property type="molecule type" value="Genomic_DNA"/>
</dbReference>
<dbReference type="NCBIfam" id="NF040475">
    <property type="entry name" value="chlor_reg_RclR"/>
    <property type="match status" value="1"/>
</dbReference>
<dbReference type="Proteomes" id="UP000292187">
    <property type="component" value="Unassembled WGS sequence"/>
</dbReference>
<dbReference type="PRINTS" id="PR00032">
    <property type="entry name" value="HTHARAC"/>
</dbReference>
<organism evidence="6 8">
    <name type="scientific">Escherichia albertii</name>
    <dbReference type="NCBI Taxonomy" id="208962"/>
    <lineage>
        <taxon>Bacteria</taxon>
        <taxon>Pseudomonadati</taxon>
        <taxon>Pseudomonadota</taxon>
        <taxon>Gammaproteobacteria</taxon>
        <taxon>Enterobacterales</taxon>
        <taxon>Enterobacteriaceae</taxon>
        <taxon>Escherichia</taxon>
    </lineage>
</organism>
<dbReference type="InterPro" id="IPR020449">
    <property type="entry name" value="Tscrpt_reg_AraC-type_HTH"/>
</dbReference>
<evidence type="ECO:0000313" key="8">
    <source>
        <dbReference type="Proteomes" id="UP000292187"/>
    </source>
</evidence>
<dbReference type="GO" id="GO:0003700">
    <property type="term" value="F:DNA-binding transcription factor activity"/>
    <property type="evidence" value="ECO:0007669"/>
    <property type="project" value="InterPro"/>
</dbReference>
<accession>A0A2T3RM91</accession>
<dbReference type="CDD" id="cd06995">
    <property type="entry name" value="cupin_YkgD-like_N"/>
    <property type="match status" value="1"/>
</dbReference>
<keyword evidence="3" id="KW-0804">Transcription</keyword>
<evidence type="ECO:0000313" key="7">
    <source>
        <dbReference type="Proteomes" id="UP000240382"/>
    </source>
</evidence>
<dbReference type="PANTHER" id="PTHR46796:SF7">
    <property type="entry name" value="ARAC FAMILY TRANSCRIPTIONAL REGULATOR"/>
    <property type="match status" value="1"/>
</dbReference>
<evidence type="ECO:0000313" key="6">
    <source>
        <dbReference type="EMBL" id="TBR55352.1"/>
    </source>
</evidence>
<keyword evidence="2" id="KW-0238">DNA-binding</keyword>